<dbReference type="AlphaFoldDB" id="A0AAQ3WR17"/>
<keyword evidence="2" id="KW-1185">Reference proteome</keyword>
<organism evidence="1 2">
    <name type="scientific">Paspalum notatum var. saurae</name>
    <dbReference type="NCBI Taxonomy" id="547442"/>
    <lineage>
        <taxon>Eukaryota</taxon>
        <taxon>Viridiplantae</taxon>
        <taxon>Streptophyta</taxon>
        <taxon>Embryophyta</taxon>
        <taxon>Tracheophyta</taxon>
        <taxon>Spermatophyta</taxon>
        <taxon>Magnoliopsida</taxon>
        <taxon>Liliopsida</taxon>
        <taxon>Poales</taxon>
        <taxon>Poaceae</taxon>
        <taxon>PACMAD clade</taxon>
        <taxon>Panicoideae</taxon>
        <taxon>Andropogonodae</taxon>
        <taxon>Paspaleae</taxon>
        <taxon>Paspalinae</taxon>
        <taxon>Paspalum</taxon>
    </lineage>
</organism>
<evidence type="ECO:0000313" key="1">
    <source>
        <dbReference type="EMBL" id="WVZ70331.1"/>
    </source>
</evidence>
<reference evidence="1 2" key="1">
    <citation type="submission" date="2024-02" db="EMBL/GenBank/DDBJ databases">
        <title>High-quality chromosome-scale genome assembly of Pensacola bahiagrass (Paspalum notatum Flugge var. saurae).</title>
        <authorList>
            <person name="Vega J.M."/>
            <person name="Podio M."/>
            <person name="Orjuela J."/>
            <person name="Siena L.A."/>
            <person name="Pessino S.C."/>
            <person name="Combes M.C."/>
            <person name="Mariac C."/>
            <person name="Albertini E."/>
            <person name="Pupilli F."/>
            <person name="Ortiz J.P.A."/>
            <person name="Leblanc O."/>
        </authorList>
    </citation>
    <scope>NUCLEOTIDE SEQUENCE [LARGE SCALE GENOMIC DNA]</scope>
    <source>
        <strain evidence="1">R1</strain>
        <tissue evidence="1">Leaf</tissue>
    </source>
</reference>
<name>A0AAQ3WR17_PASNO</name>
<gene>
    <name evidence="1" type="ORF">U9M48_019006</name>
</gene>
<dbReference type="Proteomes" id="UP001341281">
    <property type="component" value="Chromosome 04"/>
</dbReference>
<protein>
    <submittedName>
        <fullName evidence="1">Uncharacterized protein</fullName>
    </submittedName>
</protein>
<proteinExistence type="predicted"/>
<accession>A0AAQ3WR17</accession>
<sequence>MVAKFARSPPLALAFILLRQPSRFRPDLPPPPLRRWPIAGFGACRPVYAGKAVMGPPVSRM</sequence>
<evidence type="ECO:0000313" key="2">
    <source>
        <dbReference type="Proteomes" id="UP001341281"/>
    </source>
</evidence>
<dbReference type="EMBL" id="CP144748">
    <property type="protein sequence ID" value="WVZ70331.1"/>
    <property type="molecule type" value="Genomic_DNA"/>
</dbReference>